<dbReference type="AlphaFoldDB" id="V5HGZ2"/>
<organism evidence="1">
    <name type="scientific">Ixodes ricinus</name>
    <name type="common">Common tick</name>
    <name type="synonym">Acarus ricinus</name>
    <dbReference type="NCBI Taxonomy" id="34613"/>
    <lineage>
        <taxon>Eukaryota</taxon>
        <taxon>Metazoa</taxon>
        <taxon>Ecdysozoa</taxon>
        <taxon>Arthropoda</taxon>
        <taxon>Chelicerata</taxon>
        <taxon>Arachnida</taxon>
        <taxon>Acari</taxon>
        <taxon>Parasitiformes</taxon>
        <taxon>Ixodida</taxon>
        <taxon>Ixodoidea</taxon>
        <taxon>Ixodidae</taxon>
        <taxon>Ixodinae</taxon>
        <taxon>Ixodes</taxon>
    </lineage>
</organism>
<sequence length="160" mass="17689">MQQLVKLESTLINSAGGRQFTTDDLKEALGVHACDLDLARLSAQLLLSRALLCNLDSLTIDAILSTLKAKSDGILDIPDQVVKYTKLLHSVPASVALGKRSFCALRRIKTYLRSRMSQGRLTHLLIFHIQKGRTGELNLDDIIKEFVSRTAERTATFGLP</sequence>
<proteinExistence type="evidence at transcript level"/>
<dbReference type="PANTHER" id="PTHR45749:SF21">
    <property type="entry name" value="DUF4371 DOMAIN-CONTAINING PROTEIN"/>
    <property type="match status" value="1"/>
</dbReference>
<evidence type="ECO:0000313" key="1">
    <source>
        <dbReference type="EMBL" id="JAB74467.1"/>
    </source>
</evidence>
<reference evidence="1" key="1">
    <citation type="journal article" date="2015" name="Sci. Rep.">
        <title>Tissue- and time-dependent transcription in Ixodes ricinus salivary glands and midguts when blood feeding on the vertebrate host.</title>
        <authorList>
            <person name="Kotsyfakis M."/>
            <person name="Schwarz A."/>
            <person name="Erhart J."/>
            <person name="Ribeiro J.M."/>
        </authorList>
    </citation>
    <scope>NUCLEOTIDE SEQUENCE</scope>
    <source>
        <tissue evidence="1">Salivary gland and midgut</tissue>
    </source>
</reference>
<dbReference type="PANTHER" id="PTHR45749">
    <property type="match status" value="1"/>
</dbReference>
<protein>
    <submittedName>
        <fullName evidence="1">Uncharacterized protein</fullName>
    </submittedName>
</protein>
<accession>V5HGZ2</accession>
<name>V5HGZ2_IXORI</name>
<dbReference type="EMBL" id="GANP01010001">
    <property type="protein sequence ID" value="JAB74467.1"/>
    <property type="molecule type" value="mRNA"/>
</dbReference>